<evidence type="ECO:0000313" key="3">
    <source>
        <dbReference type="EMBL" id="ORY87218.1"/>
    </source>
</evidence>
<keyword evidence="2" id="KW-0472">Membrane</keyword>
<feature type="compositionally biased region" description="Basic and acidic residues" evidence="1">
    <location>
        <begin position="156"/>
        <end position="171"/>
    </location>
</feature>
<comment type="caution">
    <text evidence="3">The sequence shown here is derived from an EMBL/GenBank/DDBJ whole genome shotgun (WGS) entry which is preliminary data.</text>
</comment>
<feature type="region of interest" description="Disordered" evidence="1">
    <location>
        <begin position="121"/>
        <end position="215"/>
    </location>
</feature>
<accession>A0A1Y2FTB7</accession>
<gene>
    <name evidence="3" type="ORF">LY90DRAFT_498474</name>
</gene>
<keyword evidence="2" id="KW-1133">Transmembrane helix</keyword>
<dbReference type="OrthoDB" id="2151964at2759"/>
<dbReference type="EMBL" id="MCOG01000001">
    <property type="protein sequence ID" value="ORY87218.1"/>
    <property type="molecule type" value="Genomic_DNA"/>
</dbReference>
<feature type="compositionally biased region" description="Low complexity" evidence="1">
    <location>
        <begin position="140"/>
        <end position="155"/>
    </location>
</feature>
<keyword evidence="2" id="KW-0812">Transmembrane</keyword>
<sequence length="294" mass="32323">MAVTNRKGSTNSVVEKSKKSLKKAKKDINNTSMANSKYGAILGILVLLFGIIYVAFLGDYVYKRKKGHPSALNQNPNPFGNIANLDMDAFRKAIKIDENGKVTFSEEDLEKFKEVFVDVNGNAQVPPKDNGDENVEEVGNESGESGESGDQAKAQEQADAKDEAKVEKDASADAAADATNKEEKKKNSNEEQPLQRQRRSLNYDDGNAPDETGEMSDYLSNLLTSGPSANFVDLLRNKIVILNPFNDGREPTAIGSTQYLRQRRSINQHMFASGSNNGKNICQNINSLETDICY</sequence>
<dbReference type="AlphaFoldDB" id="A0A1Y2FTB7"/>
<protein>
    <submittedName>
        <fullName evidence="3">Uncharacterized protein</fullName>
    </submittedName>
</protein>
<name>A0A1Y2FTB7_9FUNG</name>
<proteinExistence type="predicted"/>
<dbReference type="Proteomes" id="UP000193920">
    <property type="component" value="Unassembled WGS sequence"/>
</dbReference>
<evidence type="ECO:0000256" key="1">
    <source>
        <dbReference type="SAM" id="MobiDB-lite"/>
    </source>
</evidence>
<organism evidence="3 4">
    <name type="scientific">Neocallimastix californiae</name>
    <dbReference type="NCBI Taxonomy" id="1754190"/>
    <lineage>
        <taxon>Eukaryota</taxon>
        <taxon>Fungi</taxon>
        <taxon>Fungi incertae sedis</taxon>
        <taxon>Chytridiomycota</taxon>
        <taxon>Chytridiomycota incertae sedis</taxon>
        <taxon>Neocallimastigomycetes</taxon>
        <taxon>Neocallimastigales</taxon>
        <taxon>Neocallimastigaceae</taxon>
        <taxon>Neocallimastix</taxon>
    </lineage>
</organism>
<feature type="transmembrane region" description="Helical" evidence="2">
    <location>
        <begin position="38"/>
        <end position="62"/>
    </location>
</feature>
<evidence type="ECO:0000256" key="2">
    <source>
        <dbReference type="SAM" id="Phobius"/>
    </source>
</evidence>
<evidence type="ECO:0000313" key="4">
    <source>
        <dbReference type="Proteomes" id="UP000193920"/>
    </source>
</evidence>
<reference evidence="3 4" key="1">
    <citation type="submission" date="2016-08" db="EMBL/GenBank/DDBJ databases">
        <title>A Parts List for Fungal Cellulosomes Revealed by Comparative Genomics.</title>
        <authorList>
            <consortium name="DOE Joint Genome Institute"/>
            <person name="Haitjema C.H."/>
            <person name="Gilmore S.P."/>
            <person name="Henske J.K."/>
            <person name="Solomon K.V."/>
            <person name="De Groot R."/>
            <person name="Kuo A."/>
            <person name="Mondo S.J."/>
            <person name="Salamov A.A."/>
            <person name="Labutti K."/>
            <person name="Zhao Z."/>
            <person name="Chiniquy J."/>
            <person name="Barry K."/>
            <person name="Brewer H.M."/>
            <person name="Purvine S.O."/>
            <person name="Wright A.T."/>
            <person name="Boxma B."/>
            <person name="Van Alen T."/>
            <person name="Hackstein J.H."/>
            <person name="Baker S.E."/>
            <person name="Grigoriev I.V."/>
            <person name="O'Malley M.A."/>
        </authorList>
    </citation>
    <scope>NUCLEOTIDE SEQUENCE [LARGE SCALE GENOMIC DNA]</scope>
    <source>
        <strain evidence="3 4">G1</strain>
    </source>
</reference>
<keyword evidence="4" id="KW-1185">Reference proteome</keyword>
<feature type="compositionally biased region" description="Basic and acidic residues" evidence="1">
    <location>
        <begin position="179"/>
        <end position="189"/>
    </location>
</feature>